<organism evidence="10 11">
    <name type="scientific">Microbotryum intermedium</name>
    <dbReference type="NCBI Taxonomy" id="269621"/>
    <lineage>
        <taxon>Eukaryota</taxon>
        <taxon>Fungi</taxon>
        <taxon>Dikarya</taxon>
        <taxon>Basidiomycota</taxon>
        <taxon>Pucciniomycotina</taxon>
        <taxon>Microbotryomycetes</taxon>
        <taxon>Microbotryales</taxon>
        <taxon>Microbotryaceae</taxon>
        <taxon>Microbotryum</taxon>
    </lineage>
</organism>
<dbReference type="GO" id="GO:0008173">
    <property type="term" value="F:RNA methyltransferase activity"/>
    <property type="evidence" value="ECO:0007669"/>
    <property type="project" value="UniProtKB-UniRule"/>
</dbReference>
<feature type="compositionally biased region" description="Basic and acidic residues" evidence="8">
    <location>
        <begin position="154"/>
        <end position="178"/>
    </location>
</feature>
<name>A0A238FF51_9BASI</name>
<dbReference type="STRING" id="269621.A0A238FF51"/>
<dbReference type="EMBL" id="FMSP01000009">
    <property type="protein sequence ID" value="SCV72440.1"/>
    <property type="molecule type" value="Genomic_DNA"/>
</dbReference>
<dbReference type="EC" id="2.1.1.-" evidence="6"/>
<evidence type="ECO:0000256" key="7">
    <source>
        <dbReference type="SAM" id="Coils"/>
    </source>
</evidence>
<keyword evidence="4 5" id="KW-0949">S-adenosyl-L-methionine</keyword>
<sequence length="759" mass="82129">MSSSRSVLNLRATSTTDGDSSSHASPQSSVPPSPRLPTVPKSINPTMAASTTKSRPLLSISTFFNRAKATRRQEPPPALRSLGQIVHPHPDVLTGECFMVANRPRSSSLSHTPAHPAYATPAPPLPSSPSVPQLWVSTPESCFSTALVEADPFRSSHEEWRSRCKSSDSNKFAPERHVKGGPSAVSAPVTPSFLGSASPSSIAFEPRDRQENYVRPVQSTRPSLDKNSSDSMLSRPQSTPNQARMPHAGRGGSHTSSNSSSSSSPVRSSTESATESTSSEASIASSSSTSDTKQLPNSPMVKRLKRRGVVLDVETGNEPLSSPELTTVSLGSTPRSTPNKPEFQRLISTMSGQDVVEVKDAVAPTSTTRARSSSAPAPSSFVVDVHATTKQHLAPPLPIRRPLLAQLQPRDVTSSFASTISTTSTEADLATAQVVQVQVGSAVRASTMVISAYSPIRAGPKKATAAQSPFVGPSLLSLQGCTTEDLITKINQLEEQKKALEAALEGMRVRPTRATTTTTNPTSEPAKELSNTARDRLSHRLTPFGNYHQYYSHRAQVTPDARLSLLPRSLFSDRRILDLGCNAGKLTLESLTHLGAKKAIGIDLDPILIEQARSAEVENRRQSPDKEGLNVEWRCQDFMASDYTFGKNEADTILLLSITKWLHLNHGDAALRNLFKALYEALPSGADGDGLGGVLVVEPQEKKNYQSAARKNKDLKPMFKTLEMWPPFIQELENVGFQLEDTIEREEGGFSRPLMVWRK</sequence>
<feature type="compositionally biased region" description="Low complexity" evidence="8">
    <location>
        <begin position="110"/>
        <end position="120"/>
    </location>
</feature>
<feature type="compositionally biased region" description="Low complexity" evidence="8">
    <location>
        <begin position="513"/>
        <end position="522"/>
    </location>
</feature>
<keyword evidence="7" id="KW-0175">Coiled coil</keyword>
<dbReference type="OrthoDB" id="540004at2759"/>
<proteinExistence type="inferred from homology"/>
<evidence type="ECO:0000313" key="11">
    <source>
        <dbReference type="Proteomes" id="UP000198372"/>
    </source>
</evidence>
<dbReference type="InterPro" id="IPR039772">
    <property type="entry name" value="Bin3-like"/>
</dbReference>
<evidence type="ECO:0000256" key="5">
    <source>
        <dbReference type="PROSITE-ProRule" id="PRU00848"/>
    </source>
</evidence>
<dbReference type="InterPro" id="IPR029063">
    <property type="entry name" value="SAM-dependent_MTases_sf"/>
</dbReference>
<dbReference type="GO" id="GO:0008171">
    <property type="term" value="F:O-methyltransferase activity"/>
    <property type="evidence" value="ECO:0007669"/>
    <property type="project" value="UniProtKB-UniRule"/>
</dbReference>
<dbReference type="InterPro" id="IPR010675">
    <property type="entry name" value="Bin3_C"/>
</dbReference>
<dbReference type="GO" id="GO:0017069">
    <property type="term" value="F:snRNA binding"/>
    <property type="evidence" value="ECO:0007669"/>
    <property type="project" value="TreeGrafter"/>
</dbReference>
<evidence type="ECO:0000256" key="6">
    <source>
        <dbReference type="RuleBase" id="RU367087"/>
    </source>
</evidence>
<evidence type="ECO:0000256" key="2">
    <source>
        <dbReference type="ARBA" id="ARBA00022603"/>
    </source>
</evidence>
<feature type="compositionally biased region" description="Polar residues" evidence="8">
    <location>
        <begin position="229"/>
        <end position="242"/>
    </location>
</feature>
<evidence type="ECO:0000256" key="4">
    <source>
        <dbReference type="ARBA" id="ARBA00022691"/>
    </source>
</evidence>
<dbReference type="Proteomes" id="UP000198372">
    <property type="component" value="Unassembled WGS sequence"/>
</dbReference>
<dbReference type="Gene3D" id="3.40.50.150">
    <property type="entry name" value="Vaccinia Virus protein VP39"/>
    <property type="match status" value="1"/>
</dbReference>
<feature type="region of interest" description="Disordered" evidence="8">
    <location>
        <begin position="513"/>
        <end position="533"/>
    </location>
</feature>
<feature type="compositionally biased region" description="Polar residues" evidence="8">
    <location>
        <begin position="1"/>
        <end position="19"/>
    </location>
</feature>
<feature type="region of interest" description="Disordered" evidence="8">
    <location>
        <begin position="107"/>
        <end position="131"/>
    </location>
</feature>
<feature type="region of interest" description="Disordered" evidence="8">
    <location>
        <begin position="154"/>
        <end position="339"/>
    </location>
</feature>
<feature type="region of interest" description="Disordered" evidence="8">
    <location>
        <begin position="1"/>
        <end position="55"/>
    </location>
</feature>
<feature type="domain" description="Bin3-type SAM" evidence="9">
    <location>
        <begin position="560"/>
        <end position="759"/>
    </location>
</feature>
<feature type="compositionally biased region" description="Polar residues" evidence="8">
    <location>
        <begin position="318"/>
        <end position="339"/>
    </location>
</feature>
<evidence type="ECO:0000259" key="9">
    <source>
        <dbReference type="PROSITE" id="PS51515"/>
    </source>
</evidence>
<reference evidence="11" key="1">
    <citation type="submission" date="2016-09" db="EMBL/GenBank/DDBJ databases">
        <authorList>
            <person name="Jeantristanb JTB J.-T."/>
            <person name="Ricardo R."/>
        </authorList>
    </citation>
    <scope>NUCLEOTIDE SEQUENCE [LARGE SCALE GENOMIC DNA]</scope>
</reference>
<accession>A0A238FF51</accession>
<dbReference type="GO" id="GO:0032259">
    <property type="term" value="P:methylation"/>
    <property type="evidence" value="ECO:0007669"/>
    <property type="project" value="UniProtKB-KW"/>
</dbReference>
<keyword evidence="11" id="KW-1185">Reference proteome</keyword>
<keyword evidence="2 6" id="KW-0489">Methyltransferase</keyword>
<evidence type="ECO:0000256" key="3">
    <source>
        <dbReference type="ARBA" id="ARBA00022679"/>
    </source>
</evidence>
<feature type="compositionally biased region" description="Low complexity" evidence="8">
    <location>
        <begin position="253"/>
        <end position="290"/>
    </location>
</feature>
<dbReference type="PROSITE" id="PS51515">
    <property type="entry name" value="BIN3_SAM"/>
    <property type="match status" value="1"/>
</dbReference>
<dbReference type="PANTHER" id="PTHR12315:SF0">
    <property type="entry name" value="7SK SNRNA METHYLPHOSPHATE CAPPING ENZYME"/>
    <property type="match status" value="1"/>
</dbReference>
<dbReference type="Pfam" id="PF06859">
    <property type="entry name" value="Bin3"/>
    <property type="match status" value="1"/>
</dbReference>
<comment type="similarity">
    <text evidence="1 6">Belongs to the methyltransferase superfamily.</text>
</comment>
<feature type="compositionally biased region" description="Polar residues" evidence="8">
    <location>
        <begin position="41"/>
        <end position="55"/>
    </location>
</feature>
<evidence type="ECO:0000256" key="1">
    <source>
        <dbReference type="ARBA" id="ARBA00008361"/>
    </source>
</evidence>
<dbReference type="PANTHER" id="PTHR12315">
    <property type="entry name" value="BICOID-INTERACTING PROTEIN RELATED"/>
    <property type="match status" value="1"/>
</dbReference>
<protein>
    <recommendedName>
        <fullName evidence="6">RNA methyltransferase</fullName>
        <ecNumber evidence="6">2.1.1.-</ecNumber>
    </recommendedName>
</protein>
<evidence type="ECO:0000256" key="8">
    <source>
        <dbReference type="SAM" id="MobiDB-lite"/>
    </source>
</evidence>
<dbReference type="CDD" id="cd02440">
    <property type="entry name" value="AdoMet_MTases"/>
    <property type="match status" value="1"/>
</dbReference>
<dbReference type="SUPFAM" id="SSF53335">
    <property type="entry name" value="S-adenosyl-L-methionine-dependent methyltransferases"/>
    <property type="match status" value="1"/>
</dbReference>
<gene>
    <name evidence="10" type="ORF">BQ2448_3977</name>
</gene>
<evidence type="ECO:0000313" key="10">
    <source>
        <dbReference type="EMBL" id="SCV72440.1"/>
    </source>
</evidence>
<keyword evidence="3 6" id="KW-0808">Transferase</keyword>
<dbReference type="GO" id="GO:0040031">
    <property type="term" value="P:snRNA modification"/>
    <property type="evidence" value="ECO:0007669"/>
    <property type="project" value="TreeGrafter"/>
</dbReference>
<feature type="coiled-coil region" evidence="7">
    <location>
        <begin position="483"/>
        <end position="510"/>
    </location>
</feature>
<dbReference type="InterPro" id="IPR024160">
    <property type="entry name" value="BIN3_SAM-bd_dom"/>
</dbReference>
<dbReference type="AlphaFoldDB" id="A0A238FF51"/>